<dbReference type="PANTHER" id="PTHR30605:SF0">
    <property type="entry name" value="ANHYDRO-N-ACETYLMURAMIC ACID KINASE"/>
    <property type="match status" value="1"/>
</dbReference>
<evidence type="ECO:0000313" key="2">
    <source>
        <dbReference type="Proteomes" id="UP000823635"/>
    </source>
</evidence>
<keyword evidence="1" id="KW-0808">Transferase</keyword>
<dbReference type="EMBL" id="JADINB010000035">
    <property type="protein sequence ID" value="MBO8428595.1"/>
    <property type="molecule type" value="Genomic_DNA"/>
</dbReference>
<organism evidence="1 2">
    <name type="scientific">Candidatus Egerieousia excrementavium</name>
    <dbReference type="NCBI Taxonomy" id="2840778"/>
    <lineage>
        <taxon>Bacteria</taxon>
        <taxon>Pseudomonadati</taxon>
        <taxon>Bacteroidota</taxon>
        <taxon>Bacteroidia</taxon>
        <taxon>Bacteroidales</taxon>
        <taxon>Candidatus Egerieousia</taxon>
    </lineage>
</organism>
<dbReference type="InterPro" id="IPR043129">
    <property type="entry name" value="ATPase_NBD"/>
</dbReference>
<dbReference type="GO" id="GO:0016773">
    <property type="term" value="F:phosphotransferase activity, alcohol group as acceptor"/>
    <property type="evidence" value="ECO:0007669"/>
    <property type="project" value="InterPro"/>
</dbReference>
<keyword evidence="1" id="KW-0418">Kinase</keyword>
<dbReference type="GO" id="GO:0005524">
    <property type="term" value="F:ATP binding"/>
    <property type="evidence" value="ECO:0007669"/>
    <property type="project" value="InterPro"/>
</dbReference>
<comment type="caution">
    <text evidence="1">The sequence shown here is derived from an EMBL/GenBank/DDBJ whole genome shotgun (WGS) entry which is preliminary data.</text>
</comment>
<accession>A0A9D9DL29</accession>
<dbReference type="InterPro" id="IPR005338">
    <property type="entry name" value="Anhydro_N_Ac-Mur_kinase"/>
</dbReference>
<dbReference type="Gene3D" id="3.30.420.40">
    <property type="match status" value="2"/>
</dbReference>
<dbReference type="GO" id="GO:0009254">
    <property type="term" value="P:peptidoglycan turnover"/>
    <property type="evidence" value="ECO:0007669"/>
    <property type="project" value="InterPro"/>
</dbReference>
<gene>
    <name evidence="1" type="ORF">IAC68_01490</name>
</gene>
<dbReference type="SUPFAM" id="SSF53067">
    <property type="entry name" value="Actin-like ATPase domain"/>
    <property type="match status" value="1"/>
</dbReference>
<dbReference type="GO" id="GO:0006040">
    <property type="term" value="P:amino sugar metabolic process"/>
    <property type="evidence" value="ECO:0007669"/>
    <property type="project" value="InterPro"/>
</dbReference>
<reference evidence="1" key="2">
    <citation type="journal article" date="2021" name="PeerJ">
        <title>Extensive microbial diversity within the chicken gut microbiome revealed by metagenomics and culture.</title>
        <authorList>
            <person name="Gilroy R."/>
            <person name="Ravi A."/>
            <person name="Getino M."/>
            <person name="Pursley I."/>
            <person name="Horton D.L."/>
            <person name="Alikhan N.F."/>
            <person name="Baker D."/>
            <person name="Gharbi K."/>
            <person name="Hall N."/>
            <person name="Watson M."/>
            <person name="Adriaenssens E.M."/>
            <person name="Foster-Nyarko E."/>
            <person name="Jarju S."/>
            <person name="Secka A."/>
            <person name="Antonio M."/>
            <person name="Oren A."/>
            <person name="Chaudhuri R.R."/>
            <person name="La Ragione R."/>
            <person name="Hildebrand F."/>
            <person name="Pallen M.J."/>
        </authorList>
    </citation>
    <scope>NUCLEOTIDE SEQUENCE</scope>
    <source>
        <strain evidence="1">15467</strain>
    </source>
</reference>
<dbReference type="AlphaFoldDB" id="A0A9D9DL29"/>
<dbReference type="Proteomes" id="UP000823635">
    <property type="component" value="Unassembled WGS sequence"/>
</dbReference>
<dbReference type="GO" id="GO:0016301">
    <property type="term" value="F:kinase activity"/>
    <property type="evidence" value="ECO:0007669"/>
    <property type="project" value="UniProtKB-KW"/>
</dbReference>
<evidence type="ECO:0000313" key="1">
    <source>
        <dbReference type="EMBL" id="MBO8428595.1"/>
    </source>
</evidence>
<reference evidence="1" key="1">
    <citation type="submission" date="2020-10" db="EMBL/GenBank/DDBJ databases">
        <authorList>
            <person name="Gilroy R."/>
        </authorList>
    </citation>
    <scope>NUCLEOTIDE SEQUENCE</scope>
    <source>
        <strain evidence="1">15467</strain>
    </source>
</reference>
<protein>
    <submittedName>
        <fullName evidence="1">Anhydro-N-acetylmuramic acid kinase</fullName>
    </submittedName>
</protein>
<dbReference type="Pfam" id="PF03702">
    <property type="entry name" value="AnmK"/>
    <property type="match status" value="1"/>
</dbReference>
<name>A0A9D9DL29_9BACT</name>
<sequence>MAYDIGKGVNIIGLMSGTSLDGLDMCYARFWLERSGKPEGEWKYEIIKAEDESYPAGLKHKLATAQSMNAEEYALLHSDYGLYLGQRVRAFIERNGAKPHFIASHGSTVFHQPAIRFTAQIGSGAGIAAESGVDCISDFRTTDVALHGQGAPLVPIGDRHLFYEYDYCLNLGGFSNISSEGELVKDGKKLSVRVAYDISPVNYVLNHYTRSIGKDYDRDGLMARNGKICPELLDRLNSLDFYTVDGPKSLGREWVEQQVFPLIDSYAITIEDKLSTFCEHVAMQITRHIKGGKVLLTGGGALNLYLVERMQANAPQCKYVVPDRQTVNFKEALIFAFLGALYVADMPNCMSSVTGAAYNCIGGALYKAGGIK</sequence>
<proteinExistence type="predicted"/>
<dbReference type="PANTHER" id="PTHR30605">
    <property type="entry name" value="ANHYDRO-N-ACETYLMURAMIC ACID KINASE"/>
    <property type="match status" value="1"/>
</dbReference>